<keyword evidence="1" id="KW-0732">Signal</keyword>
<organism evidence="2 3">
    <name type="scientific">Erythrobacter insulae</name>
    <dbReference type="NCBI Taxonomy" id="2584124"/>
    <lineage>
        <taxon>Bacteria</taxon>
        <taxon>Pseudomonadati</taxon>
        <taxon>Pseudomonadota</taxon>
        <taxon>Alphaproteobacteria</taxon>
        <taxon>Sphingomonadales</taxon>
        <taxon>Erythrobacteraceae</taxon>
        <taxon>Erythrobacter/Porphyrobacter group</taxon>
        <taxon>Erythrobacter</taxon>
    </lineage>
</organism>
<dbReference type="Proteomes" id="UP000316343">
    <property type="component" value="Unassembled WGS sequence"/>
</dbReference>
<protein>
    <recommendedName>
        <fullName evidence="4">Lipoprotein</fullName>
    </recommendedName>
</protein>
<name>A0A547PDT5_9SPHN</name>
<gene>
    <name evidence="2" type="ORF">FGU71_10730</name>
</gene>
<feature type="chain" id="PRO_5022146147" description="Lipoprotein" evidence="1">
    <location>
        <begin position="20"/>
        <end position="188"/>
    </location>
</feature>
<evidence type="ECO:0008006" key="4">
    <source>
        <dbReference type="Google" id="ProtNLM"/>
    </source>
</evidence>
<feature type="signal peptide" evidence="1">
    <location>
        <begin position="1"/>
        <end position="19"/>
    </location>
</feature>
<reference evidence="2 3" key="1">
    <citation type="submission" date="2019-06" db="EMBL/GenBank/DDBJ databases">
        <title>Erythrobacter insulae sp. nov., isolated from a tidal flat.</title>
        <authorList>
            <person name="Yoon J.-H."/>
        </authorList>
    </citation>
    <scope>NUCLEOTIDE SEQUENCE [LARGE SCALE GENOMIC DNA]</scope>
    <source>
        <strain evidence="2 3">JBTF-M21</strain>
    </source>
</reference>
<keyword evidence="3" id="KW-1185">Reference proteome</keyword>
<evidence type="ECO:0000313" key="2">
    <source>
        <dbReference type="EMBL" id="TRD12289.1"/>
    </source>
</evidence>
<proteinExistence type="predicted"/>
<dbReference type="EMBL" id="VHJK01000001">
    <property type="protein sequence ID" value="TRD12289.1"/>
    <property type="molecule type" value="Genomic_DNA"/>
</dbReference>
<dbReference type="PROSITE" id="PS51257">
    <property type="entry name" value="PROKAR_LIPOPROTEIN"/>
    <property type="match status" value="1"/>
</dbReference>
<dbReference type="OrthoDB" id="7629232at2"/>
<comment type="caution">
    <text evidence="2">The sequence shown here is derived from an EMBL/GenBank/DDBJ whole genome shotgun (WGS) entry which is preliminary data.</text>
</comment>
<dbReference type="AlphaFoldDB" id="A0A547PDT5"/>
<sequence length="188" mass="20308">MKAIYLKTAGAIALTAAIAACVPSINVPLLPPEPTVPVAAPAPAPSRDPVPAIQEPRYENYLDAPQTPGTWRYQQSAAGPIAVFVAPDGNGEFLLSCNRRDAAIGFWRSGTSASPRAMRIRTETTARTFQVLQAEDTNPYLTVDVPANDTLLDAMAITKGRFAVEVEGQRTLYLPAWVEVTRVIEDCR</sequence>
<accession>A0A547PDT5</accession>
<evidence type="ECO:0000313" key="3">
    <source>
        <dbReference type="Proteomes" id="UP000316343"/>
    </source>
</evidence>
<evidence type="ECO:0000256" key="1">
    <source>
        <dbReference type="SAM" id="SignalP"/>
    </source>
</evidence>
<dbReference type="RefSeq" id="WP_142788562.1">
    <property type="nucleotide sequence ID" value="NZ_VHJK01000001.1"/>
</dbReference>